<dbReference type="Proteomes" id="UP000712281">
    <property type="component" value="Unassembled WGS sequence"/>
</dbReference>
<sequence>MIEFEYYWGKLNLGKRAEVASFVVSFIHLFLSLCCSPLDHETTIPLSLRGYLRGHGDVSVDLVDEGNSDLSLRWISSMKETATSLSVARLNEGKRRPISPGGSYRRRKRRLLMLNRIERQSYVHM</sequence>
<evidence type="ECO:0000313" key="2">
    <source>
        <dbReference type="Proteomes" id="UP000712281"/>
    </source>
</evidence>
<accession>A0A8S9HLP9</accession>
<reference evidence="1" key="1">
    <citation type="submission" date="2019-12" db="EMBL/GenBank/DDBJ databases">
        <title>Genome sequencing and annotation of Brassica cretica.</title>
        <authorList>
            <person name="Studholme D.J."/>
            <person name="Sarris P.F."/>
        </authorList>
    </citation>
    <scope>NUCLEOTIDE SEQUENCE</scope>
    <source>
        <strain evidence="1">PFS-001/15</strain>
        <tissue evidence="1">Leaf</tissue>
    </source>
</reference>
<name>A0A8S9HLP9_BRACR</name>
<dbReference type="AlphaFoldDB" id="A0A8S9HLP9"/>
<comment type="caution">
    <text evidence="1">The sequence shown here is derived from an EMBL/GenBank/DDBJ whole genome shotgun (WGS) entry which is preliminary data.</text>
</comment>
<evidence type="ECO:0000313" key="1">
    <source>
        <dbReference type="EMBL" id="KAF2557366.1"/>
    </source>
</evidence>
<organism evidence="1 2">
    <name type="scientific">Brassica cretica</name>
    <name type="common">Mustard</name>
    <dbReference type="NCBI Taxonomy" id="69181"/>
    <lineage>
        <taxon>Eukaryota</taxon>
        <taxon>Viridiplantae</taxon>
        <taxon>Streptophyta</taxon>
        <taxon>Embryophyta</taxon>
        <taxon>Tracheophyta</taxon>
        <taxon>Spermatophyta</taxon>
        <taxon>Magnoliopsida</taxon>
        <taxon>eudicotyledons</taxon>
        <taxon>Gunneridae</taxon>
        <taxon>Pentapetalae</taxon>
        <taxon>rosids</taxon>
        <taxon>malvids</taxon>
        <taxon>Brassicales</taxon>
        <taxon>Brassicaceae</taxon>
        <taxon>Brassiceae</taxon>
        <taxon>Brassica</taxon>
    </lineage>
</organism>
<protein>
    <submittedName>
        <fullName evidence="1">Uncharacterized protein</fullName>
    </submittedName>
</protein>
<dbReference type="EMBL" id="QGKW02001940">
    <property type="protein sequence ID" value="KAF2557366.1"/>
    <property type="molecule type" value="Genomic_DNA"/>
</dbReference>
<gene>
    <name evidence="1" type="ORF">F2Q68_00017682</name>
</gene>
<proteinExistence type="predicted"/>